<evidence type="ECO:0000313" key="1">
    <source>
        <dbReference type="Proteomes" id="UP000887565"/>
    </source>
</evidence>
<dbReference type="AlphaFoldDB" id="A0A915L9T8"/>
<sequence>MNFCETVKYPPSYSSERNVMPPPIFNNQARKTQSKFKRFCRRTVAKIARGITTLFLTLPKQYKTPRTFRKRAPIVADEILGIGDSRRICRLPIHSIGDGWRFCF</sequence>
<keyword evidence="1" id="KW-1185">Reference proteome</keyword>
<name>A0A915L9T8_ROMCU</name>
<accession>A0A915L9T8</accession>
<proteinExistence type="predicted"/>
<dbReference type="WBParaSite" id="nRc.2.0.1.t47178-RA">
    <property type="protein sequence ID" value="nRc.2.0.1.t47178-RA"/>
    <property type="gene ID" value="nRc.2.0.1.g47178"/>
</dbReference>
<protein>
    <submittedName>
        <fullName evidence="2">Uncharacterized protein</fullName>
    </submittedName>
</protein>
<dbReference type="Proteomes" id="UP000887565">
    <property type="component" value="Unplaced"/>
</dbReference>
<reference evidence="2" key="1">
    <citation type="submission" date="2022-11" db="UniProtKB">
        <authorList>
            <consortium name="WormBaseParasite"/>
        </authorList>
    </citation>
    <scope>IDENTIFICATION</scope>
</reference>
<evidence type="ECO:0000313" key="2">
    <source>
        <dbReference type="WBParaSite" id="nRc.2.0.1.t47178-RA"/>
    </source>
</evidence>
<organism evidence="1 2">
    <name type="scientific">Romanomermis culicivorax</name>
    <name type="common">Nematode worm</name>
    <dbReference type="NCBI Taxonomy" id="13658"/>
    <lineage>
        <taxon>Eukaryota</taxon>
        <taxon>Metazoa</taxon>
        <taxon>Ecdysozoa</taxon>
        <taxon>Nematoda</taxon>
        <taxon>Enoplea</taxon>
        <taxon>Dorylaimia</taxon>
        <taxon>Mermithida</taxon>
        <taxon>Mermithoidea</taxon>
        <taxon>Mermithidae</taxon>
        <taxon>Romanomermis</taxon>
    </lineage>
</organism>